<keyword evidence="5" id="KW-1185">Reference proteome</keyword>
<evidence type="ECO:0000256" key="2">
    <source>
        <dbReference type="SAM" id="SignalP"/>
    </source>
</evidence>
<dbReference type="EMBL" id="QGGP01000006">
    <property type="protein sequence ID" value="PWK17992.1"/>
    <property type="molecule type" value="Genomic_DNA"/>
</dbReference>
<sequence length="649" mass="74933">MQKYFLVVVFSLCFFLNNAQNSKDEILFTVDNDPVYVSEFTRVFNKNIDLVKDESQKDVDEYLKLFVNYKLKLKEAHALGLDEKPSYKNELANYKSQLAKNYLTDSKVTDELVEEAYYRTVNEVKASHILIRLSDNPTPEDTLTAYNDLIKLRERVISEGFEQVKSQVHNGKTIYAEDLGYFTGFKMVYDFETAAYNTNVGEVSMPFKTRFGYHIVIVQDKRASRGERTVAHIMINESRKDSLQESAKQRINDIYLKLQQGEDFESLAKQFSEDQSSASKGGMLSPFSGGQLTSIEFENQAFSLEKVGDISKPFKTEFGWHIIKLYNKKSVESYESMKGELEEKVKKDSRSQLINSALTNKLKKQYLETDKQPDLSYFVSILNDGYFSGKWALPQDFKANSPLIKIGTKQITNEAFGAYLEKNQRRNMPKVDFNKLVSDSYEQFLEKQLLQYKEEQLAFENPDFAYIVEEYRDGLLLFDLMETEIWNAAKKDSVGLNNFYNDNKESYFWNKRVDAVVASSAKKATIKKVEKLLRENKSPEQIKLELNSENSIDVIFSSGIMDAQHQSLPSDFKFNTGISEIYKFNDAYIVADVKEVLPKELKTFDEARGMVISDFQNYKEANWILDLEKKYTVTINQDVLAKVKAQLNN</sequence>
<keyword evidence="1" id="KW-0697">Rotamase</keyword>
<dbReference type="InterPro" id="IPR050245">
    <property type="entry name" value="PrsA_foldase"/>
</dbReference>
<keyword evidence="1 4" id="KW-0413">Isomerase</keyword>
<organism evidence="4 5">
    <name type="scientific">Xanthomarina spongicola</name>
    <dbReference type="NCBI Taxonomy" id="570520"/>
    <lineage>
        <taxon>Bacteria</taxon>
        <taxon>Pseudomonadati</taxon>
        <taxon>Bacteroidota</taxon>
        <taxon>Flavobacteriia</taxon>
        <taxon>Flavobacteriales</taxon>
        <taxon>Flavobacteriaceae</taxon>
        <taxon>Xanthomarina</taxon>
    </lineage>
</organism>
<name>A0A316DKF2_9FLAO</name>
<dbReference type="Gene3D" id="3.10.50.40">
    <property type="match status" value="2"/>
</dbReference>
<dbReference type="SUPFAM" id="SSF54534">
    <property type="entry name" value="FKBP-like"/>
    <property type="match status" value="2"/>
</dbReference>
<dbReference type="RefSeq" id="WP_109682874.1">
    <property type="nucleotide sequence ID" value="NZ_QGGP01000006.1"/>
</dbReference>
<proteinExistence type="predicted"/>
<feature type="chain" id="PRO_5016326005" evidence="2">
    <location>
        <begin position="20"/>
        <end position="649"/>
    </location>
</feature>
<evidence type="ECO:0000256" key="1">
    <source>
        <dbReference type="PROSITE-ProRule" id="PRU00278"/>
    </source>
</evidence>
<dbReference type="Pfam" id="PF13616">
    <property type="entry name" value="Rotamase_3"/>
    <property type="match status" value="1"/>
</dbReference>
<evidence type="ECO:0000259" key="3">
    <source>
        <dbReference type="PROSITE" id="PS50198"/>
    </source>
</evidence>
<dbReference type="PANTHER" id="PTHR47245:SF2">
    <property type="entry name" value="PEPTIDYL-PROLYL CIS-TRANS ISOMERASE HP_0175-RELATED"/>
    <property type="match status" value="1"/>
</dbReference>
<dbReference type="InterPro" id="IPR027304">
    <property type="entry name" value="Trigger_fact/SurA_dom_sf"/>
</dbReference>
<keyword evidence="2" id="KW-0732">Signal</keyword>
<dbReference type="SUPFAM" id="SSF109998">
    <property type="entry name" value="Triger factor/SurA peptide-binding domain-like"/>
    <property type="match status" value="1"/>
</dbReference>
<evidence type="ECO:0000313" key="4">
    <source>
        <dbReference type="EMBL" id="PWK17992.1"/>
    </source>
</evidence>
<dbReference type="AlphaFoldDB" id="A0A316DKF2"/>
<dbReference type="PANTHER" id="PTHR47245">
    <property type="entry name" value="PEPTIDYLPROLYL ISOMERASE"/>
    <property type="match status" value="1"/>
</dbReference>
<protein>
    <submittedName>
        <fullName evidence="4">Peptidyl-prolyl cis-trans isomerase SurA</fullName>
    </submittedName>
</protein>
<dbReference type="InterPro" id="IPR000297">
    <property type="entry name" value="PPIase_PpiC"/>
</dbReference>
<dbReference type="GO" id="GO:0003755">
    <property type="term" value="F:peptidyl-prolyl cis-trans isomerase activity"/>
    <property type="evidence" value="ECO:0007669"/>
    <property type="project" value="UniProtKB-KW"/>
</dbReference>
<dbReference type="PROSITE" id="PS01096">
    <property type="entry name" value="PPIC_PPIASE_1"/>
    <property type="match status" value="1"/>
</dbReference>
<feature type="domain" description="PpiC" evidence="3">
    <location>
        <begin position="225"/>
        <end position="327"/>
    </location>
</feature>
<feature type="signal peptide" evidence="2">
    <location>
        <begin position="1"/>
        <end position="19"/>
    </location>
</feature>
<evidence type="ECO:0000313" key="5">
    <source>
        <dbReference type="Proteomes" id="UP000245430"/>
    </source>
</evidence>
<dbReference type="PROSITE" id="PS50198">
    <property type="entry name" value="PPIC_PPIASE_2"/>
    <property type="match status" value="2"/>
</dbReference>
<dbReference type="Proteomes" id="UP000245430">
    <property type="component" value="Unassembled WGS sequence"/>
</dbReference>
<feature type="domain" description="PpiC" evidence="3">
    <location>
        <begin position="121"/>
        <end position="220"/>
    </location>
</feature>
<dbReference type="InterPro" id="IPR023058">
    <property type="entry name" value="PPIase_PpiC_CS"/>
</dbReference>
<accession>A0A316DKF2</accession>
<dbReference type="OrthoDB" id="14196at2"/>
<gene>
    <name evidence="4" type="ORF">LX78_02391</name>
</gene>
<dbReference type="Pfam" id="PF00639">
    <property type="entry name" value="Rotamase"/>
    <property type="match status" value="1"/>
</dbReference>
<reference evidence="4 5" key="1">
    <citation type="submission" date="2018-05" db="EMBL/GenBank/DDBJ databases">
        <title>Genomic Encyclopedia of Archaeal and Bacterial Type Strains, Phase II (KMG-II): from individual species to whole genera.</title>
        <authorList>
            <person name="Goeker M."/>
        </authorList>
    </citation>
    <scope>NUCLEOTIDE SEQUENCE [LARGE SCALE GENOMIC DNA]</scope>
    <source>
        <strain evidence="4 5">DSM 22637</strain>
    </source>
</reference>
<comment type="caution">
    <text evidence="4">The sequence shown here is derived from an EMBL/GenBank/DDBJ whole genome shotgun (WGS) entry which is preliminary data.</text>
</comment>
<dbReference type="InterPro" id="IPR046357">
    <property type="entry name" value="PPIase_dom_sf"/>
</dbReference>